<comment type="caution">
    <text evidence="6">The sequence shown here is derived from an EMBL/GenBank/DDBJ whole genome shotgun (WGS) entry which is preliminary data.</text>
</comment>
<evidence type="ECO:0000256" key="3">
    <source>
        <dbReference type="ARBA" id="ARBA00022989"/>
    </source>
</evidence>
<comment type="subcellular location">
    <subcellularLocation>
        <location evidence="1">Membrane</location>
        <topology evidence="1">Multi-pass membrane protein</topology>
    </subcellularLocation>
</comment>
<dbReference type="RefSeq" id="WP_386044784.1">
    <property type="nucleotide sequence ID" value="NZ_JBHUIO010000005.1"/>
</dbReference>
<dbReference type="PANTHER" id="PTHR33514:SF13">
    <property type="entry name" value="PROTEIN ABCI12, CHLOROPLASTIC"/>
    <property type="match status" value="1"/>
</dbReference>
<organism evidence="6 7">
    <name type="scientific">Tumebacillus lipolyticus</name>
    <dbReference type="NCBI Taxonomy" id="1280370"/>
    <lineage>
        <taxon>Bacteria</taxon>
        <taxon>Bacillati</taxon>
        <taxon>Bacillota</taxon>
        <taxon>Bacilli</taxon>
        <taxon>Bacillales</taxon>
        <taxon>Alicyclobacillaceae</taxon>
        <taxon>Tumebacillus</taxon>
    </lineage>
</organism>
<feature type="transmembrane region" description="Helical" evidence="5">
    <location>
        <begin position="229"/>
        <end position="253"/>
    </location>
</feature>
<protein>
    <submittedName>
        <fullName evidence="6">Energy-coupling factor transporter transmembrane component T</fullName>
    </submittedName>
</protein>
<feature type="transmembrane region" description="Helical" evidence="5">
    <location>
        <begin position="60"/>
        <end position="80"/>
    </location>
</feature>
<proteinExistence type="predicted"/>
<dbReference type="Proteomes" id="UP001597343">
    <property type="component" value="Unassembled WGS sequence"/>
</dbReference>
<keyword evidence="7" id="KW-1185">Reference proteome</keyword>
<sequence length="292" mass="32181">MRRFERLHALTLAIYPLLLMMMALLTGHPLYLLALFGVTICALLTSGGARTFLKTMRYAWPLLLIILALNVLISKDGATILFDGPRIPVLGALRITLEAILFGIVMVLRLLVVLGAGNLYLAWLSPDRALGLMAKWAGRSAVVAMLTARLIPYLTEQAKSVGEVMQSRGVRFQEGSTRERIKKHSLMLNVLLISSLEGSWQVAESMEARGFGSRHRSSYTRERWRRLDLLIWAGMLAALALMIALLSIGAASFDFYPRLSPMLAAGGWTSGGALLLALLLILPPVLVKRRTD</sequence>
<gene>
    <name evidence="6" type="ORF">ACFSOY_06015</name>
</gene>
<dbReference type="Pfam" id="PF02361">
    <property type="entry name" value="CbiQ"/>
    <property type="match status" value="1"/>
</dbReference>
<evidence type="ECO:0000313" key="7">
    <source>
        <dbReference type="Proteomes" id="UP001597343"/>
    </source>
</evidence>
<evidence type="ECO:0000313" key="6">
    <source>
        <dbReference type="EMBL" id="MFD2169545.1"/>
    </source>
</evidence>
<evidence type="ECO:0000256" key="4">
    <source>
        <dbReference type="ARBA" id="ARBA00023136"/>
    </source>
</evidence>
<evidence type="ECO:0000256" key="2">
    <source>
        <dbReference type="ARBA" id="ARBA00022692"/>
    </source>
</evidence>
<dbReference type="CDD" id="cd16914">
    <property type="entry name" value="EcfT"/>
    <property type="match status" value="1"/>
</dbReference>
<dbReference type="EMBL" id="JBHUIO010000005">
    <property type="protein sequence ID" value="MFD2169545.1"/>
    <property type="molecule type" value="Genomic_DNA"/>
</dbReference>
<keyword evidence="3 5" id="KW-1133">Transmembrane helix</keyword>
<dbReference type="InterPro" id="IPR003339">
    <property type="entry name" value="ABC/ECF_trnsptr_transmembrane"/>
</dbReference>
<accession>A0ABW4ZVB1</accession>
<feature type="transmembrane region" description="Helical" evidence="5">
    <location>
        <begin position="31"/>
        <end position="53"/>
    </location>
</feature>
<keyword evidence="4 5" id="KW-0472">Membrane</keyword>
<feature type="transmembrane region" description="Helical" evidence="5">
    <location>
        <begin position="7"/>
        <end position="25"/>
    </location>
</feature>
<evidence type="ECO:0000256" key="5">
    <source>
        <dbReference type="SAM" id="Phobius"/>
    </source>
</evidence>
<keyword evidence="2 5" id="KW-0812">Transmembrane</keyword>
<name>A0ABW4ZVB1_9BACL</name>
<dbReference type="PANTHER" id="PTHR33514">
    <property type="entry name" value="PROTEIN ABCI12, CHLOROPLASTIC"/>
    <property type="match status" value="1"/>
</dbReference>
<reference evidence="7" key="1">
    <citation type="journal article" date="2019" name="Int. J. Syst. Evol. Microbiol.">
        <title>The Global Catalogue of Microorganisms (GCM) 10K type strain sequencing project: providing services to taxonomists for standard genome sequencing and annotation.</title>
        <authorList>
            <consortium name="The Broad Institute Genomics Platform"/>
            <consortium name="The Broad Institute Genome Sequencing Center for Infectious Disease"/>
            <person name="Wu L."/>
            <person name="Ma J."/>
        </authorList>
    </citation>
    <scope>NUCLEOTIDE SEQUENCE [LARGE SCALE GENOMIC DNA]</scope>
    <source>
        <strain evidence="7">CGMCC 1.13574</strain>
    </source>
</reference>
<evidence type="ECO:0000256" key="1">
    <source>
        <dbReference type="ARBA" id="ARBA00004141"/>
    </source>
</evidence>
<feature type="transmembrane region" description="Helical" evidence="5">
    <location>
        <begin position="265"/>
        <end position="287"/>
    </location>
</feature>
<feature type="transmembrane region" description="Helical" evidence="5">
    <location>
        <begin position="100"/>
        <end position="123"/>
    </location>
</feature>